<evidence type="ECO:0000256" key="4">
    <source>
        <dbReference type="ARBA" id="ARBA00022679"/>
    </source>
</evidence>
<protein>
    <submittedName>
        <fullName evidence="12">HFL294Cp</fullName>
    </submittedName>
</protein>
<organism evidence="12 13">
    <name type="scientific">Eremothecium sinecaudum</name>
    <dbReference type="NCBI Taxonomy" id="45286"/>
    <lineage>
        <taxon>Eukaryota</taxon>
        <taxon>Fungi</taxon>
        <taxon>Dikarya</taxon>
        <taxon>Ascomycota</taxon>
        <taxon>Saccharomycotina</taxon>
        <taxon>Saccharomycetes</taxon>
        <taxon>Saccharomycetales</taxon>
        <taxon>Saccharomycetaceae</taxon>
        <taxon>Eremothecium</taxon>
    </lineage>
</organism>
<keyword evidence="6" id="KW-0735">Signal-anchor</keyword>
<dbReference type="SUPFAM" id="SSF53448">
    <property type="entry name" value="Nucleotide-diphospho-sugar transferases"/>
    <property type="match status" value="1"/>
</dbReference>
<dbReference type="Pfam" id="PF04488">
    <property type="entry name" value="Gly_transf_sug"/>
    <property type="match status" value="1"/>
</dbReference>
<comment type="subcellular location">
    <subcellularLocation>
        <location evidence="1">Golgi apparatus membrane</location>
        <topology evidence="1">Single-pass type II membrane protein</topology>
    </subcellularLocation>
</comment>
<feature type="transmembrane region" description="Helical" evidence="11">
    <location>
        <begin position="12"/>
        <end position="32"/>
    </location>
</feature>
<evidence type="ECO:0000256" key="10">
    <source>
        <dbReference type="SAM" id="Coils"/>
    </source>
</evidence>
<dbReference type="PANTHER" id="PTHR31834">
    <property type="entry name" value="INITIATION-SPECIFIC ALPHA-1,6-MANNOSYLTRANSFERASE"/>
    <property type="match status" value="1"/>
</dbReference>
<evidence type="ECO:0000256" key="3">
    <source>
        <dbReference type="ARBA" id="ARBA00022676"/>
    </source>
</evidence>
<dbReference type="RefSeq" id="XP_017988558.1">
    <property type="nucleotide sequence ID" value="XM_018133316.1"/>
</dbReference>
<feature type="coiled-coil region" evidence="10">
    <location>
        <begin position="75"/>
        <end position="102"/>
    </location>
</feature>
<dbReference type="InterPro" id="IPR039367">
    <property type="entry name" value="Och1-like"/>
</dbReference>
<dbReference type="GeneID" id="28724855"/>
<dbReference type="PANTHER" id="PTHR31834:SF11">
    <property type="entry name" value="GLYCOSYLTRANSFERASE HOC1-RELATED"/>
    <property type="match status" value="1"/>
</dbReference>
<evidence type="ECO:0000256" key="2">
    <source>
        <dbReference type="ARBA" id="ARBA00009003"/>
    </source>
</evidence>
<dbReference type="FunFam" id="3.90.550.20:FF:000002">
    <property type="entry name" value="Initiation-specific alpha-1,6-mannosyltransferase"/>
    <property type="match status" value="1"/>
</dbReference>
<gene>
    <name evidence="12" type="ORF">AW171_hschr63520</name>
</gene>
<keyword evidence="7 11" id="KW-1133">Transmembrane helix</keyword>
<evidence type="ECO:0000256" key="7">
    <source>
        <dbReference type="ARBA" id="ARBA00022989"/>
    </source>
</evidence>
<dbReference type="Proteomes" id="UP000243052">
    <property type="component" value="Chromosome vi"/>
</dbReference>
<keyword evidence="9 11" id="KW-0472">Membrane</keyword>
<keyword evidence="4" id="KW-0808">Transferase</keyword>
<keyword evidence="8" id="KW-0333">Golgi apparatus</keyword>
<dbReference type="GO" id="GO:0000009">
    <property type="term" value="F:alpha-1,6-mannosyltransferase activity"/>
    <property type="evidence" value="ECO:0007669"/>
    <property type="project" value="InterPro"/>
</dbReference>
<evidence type="ECO:0000256" key="5">
    <source>
        <dbReference type="ARBA" id="ARBA00022692"/>
    </source>
</evidence>
<comment type="similarity">
    <text evidence="2">Belongs to the glycosyltransferase 32 family.</text>
</comment>
<keyword evidence="5 11" id="KW-0812">Transmembrane</keyword>
<dbReference type="InterPro" id="IPR029044">
    <property type="entry name" value="Nucleotide-diphossugar_trans"/>
</dbReference>
<accession>A0A0X8HU46</accession>
<evidence type="ECO:0000256" key="6">
    <source>
        <dbReference type="ARBA" id="ARBA00022968"/>
    </source>
</evidence>
<sequence>MTGGYKTNNWKRYVFITLPVLFSIVLLLRFISQSKSKDLQKMLQSLPKDLFKQSEVTRTNEEIIDKFELLSEQLLKKQDEQIKRLDRERKMLEKKVSELRQPAEHYTLRERLAARFEYEITAKFPSYIWQTWPFSDLDERMDSELQGFERNWADRNPGFVHEIANDVTASALVHYFYASIPEVIEAYENLPSAILKVDFFKYLILLARGGVYADIDTKPHQPVPNWIPENVAPKETGLIIGIEHDAKNADWKSNYIRRLQFCTWVIQAKPGHPIIREFVARITEETLRRMKTGDLKVNLRNDLNIMGWTGSGAWTDVIFTYLNDYVQSGILTKITWKDFHHISVPKLVGDILVFPQDSFNAPMSLEKSPPEKKALQFVAHKSMKSWKKPPN</sequence>
<dbReference type="OrthoDB" id="411251at2759"/>
<evidence type="ECO:0000313" key="12">
    <source>
        <dbReference type="EMBL" id="AMD21562.1"/>
    </source>
</evidence>
<evidence type="ECO:0000313" key="13">
    <source>
        <dbReference type="Proteomes" id="UP000243052"/>
    </source>
</evidence>
<dbReference type="STRING" id="45286.A0A0X8HU46"/>
<evidence type="ECO:0000256" key="1">
    <source>
        <dbReference type="ARBA" id="ARBA00004323"/>
    </source>
</evidence>
<evidence type="ECO:0000256" key="9">
    <source>
        <dbReference type="ARBA" id="ARBA00023136"/>
    </source>
</evidence>
<dbReference type="Gene3D" id="3.90.550.20">
    <property type="match status" value="1"/>
</dbReference>
<dbReference type="GO" id="GO:0006487">
    <property type="term" value="P:protein N-linked glycosylation"/>
    <property type="evidence" value="ECO:0007669"/>
    <property type="project" value="TreeGrafter"/>
</dbReference>
<name>A0A0X8HU46_9SACH</name>
<keyword evidence="10" id="KW-0175">Coiled coil</keyword>
<proteinExistence type="inferred from homology"/>
<dbReference type="AlphaFoldDB" id="A0A0X8HU46"/>
<dbReference type="InterPro" id="IPR007577">
    <property type="entry name" value="GlycoTrfase_DXD_sugar-bd_CS"/>
</dbReference>
<keyword evidence="13" id="KW-1185">Reference proteome</keyword>
<dbReference type="EMBL" id="CP014246">
    <property type="protein sequence ID" value="AMD21562.1"/>
    <property type="molecule type" value="Genomic_DNA"/>
</dbReference>
<evidence type="ECO:0000256" key="8">
    <source>
        <dbReference type="ARBA" id="ARBA00023034"/>
    </source>
</evidence>
<keyword evidence="3" id="KW-0328">Glycosyltransferase</keyword>
<reference evidence="12 13" key="1">
    <citation type="submission" date="2016-01" db="EMBL/GenBank/DDBJ databases">
        <title>Genome sequence of the yeast Holleya sinecauda.</title>
        <authorList>
            <person name="Dietrich F.S."/>
        </authorList>
    </citation>
    <scope>NUCLEOTIDE SEQUENCE [LARGE SCALE GENOMIC DNA]</scope>
    <source>
        <strain evidence="12 13">ATCC 58844</strain>
    </source>
</reference>
<evidence type="ECO:0000256" key="11">
    <source>
        <dbReference type="SAM" id="Phobius"/>
    </source>
</evidence>
<dbReference type="GO" id="GO:0000136">
    <property type="term" value="C:mannan polymerase complex"/>
    <property type="evidence" value="ECO:0007669"/>
    <property type="project" value="TreeGrafter"/>
</dbReference>